<feature type="transmembrane region" description="Helical" evidence="7">
    <location>
        <begin position="99"/>
        <end position="121"/>
    </location>
</feature>
<feature type="domain" description="ABC transmembrane type-1" evidence="8">
    <location>
        <begin position="95"/>
        <end position="303"/>
    </location>
</feature>
<feature type="transmembrane region" description="Helical" evidence="7">
    <location>
        <begin position="280"/>
        <end position="307"/>
    </location>
</feature>
<evidence type="ECO:0000256" key="4">
    <source>
        <dbReference type="ARBA" id="ARBA00022692"/>
    </source>
</evidence>
<evidence type="ECO:0000256" key="3">
    <source>
        <dbReference type="ARBA" id="ARBA00022475"/>
    </source>
</evidence>
<feature type="transmembrane region" description="Helical" evidence="7">
    <location>
        <begin position="176"/>
        <end position="196"/>
    </location>
</feature>
<dbReference type="InterPro" id="IPR045621">
    <property type="entry name" value="BPD_transp_1_N"/>
</dbReference>
<dbReference type="EMBL" id="CP119108">
    <property type="protein sequence ID" value="WEG09317.1"/>
    <property type="molecule type" value="Genomic_DNA"/>
</dbReference>
<evidence type="ECO:0000256" key="1">
    <source>
        <dbReference type="ARBA" id="ARBA00004651"/>
    </source>
</evidence>
<protein>
    <submittedName>
        <fullName evidence="9">ABC transporter permease</fullName>
    </submittedName>
</protein>
<keyword evidence="3" id="KW-1003">Cell membrane</keyword>
<dbReference type="Proteomes" id="UP001214553">
    <property type="component" value="Chromosome"/>
</dbReference>
<dbReference type="PROSITE" id="PS50928">
    <property type="entry name" value="ABC_TM1"/>
    <property type="match status" value="1"/>
</dbReference>
<evidence type="ECO:0000313" key="10">
    <source>
        <dbReference type="Proteomes" id="UP001214553"/>
    </source>
</evidence>
<sequence>MLGFLIRRLTGSIALLLVTALLTFVLLSIPNQDVGRQLLGMQATQQAIDAKNAELGLDRPILVQFFDWLVRAVQGDLGRSWFSSENVTTAIGNRLPVTLSLMIGVTLVTAVCGYLLGVWAGTRRGRVDTFVQVFSVAGYALPGFLVTIVIVIVFAVKLGWFPAVGYTPITISFTGWLSTITLPVISLSLAAVAGVAQQVRSSVIEVSRSDYIRTLTTRGLPRRRILFRHVLRNASAPALTVLGLQFVGLLGGAVIVEQIFGLPGIGSMTIKYTSQGDIPIIMGLVMLTAIGVVIINLLVDLAIGALLPKARVS</sequence>
<dbReference type="CDD" id="cd06261">
    <property type="entry name" value="TM_PBP2"/>
    <property type="match status" value="1"/>
</dbReference>
<name>A0ABY8C0R1_9MICO</name>
<keyword evidence="4 7" id="KW-0812">Transmembrane</keyword>
<dbReference type="Pfam" id="PF00528">
    <property type="entry name" value="BPD_transp_1"/>
    <property type="match status" value="1"/>
</dbReference>
<keyword evidence="10" id="KW-1185">Reference proteome</keyword>
<evidence type="ECO:0000256" key="5">
    <source>
        <dbReference type="ARBA" id="ARBA00022989"/>
    </source>
</evidence>
<keyword evidence="6 7" id="KW-0472">Membrane</keyword>
<evidence type="ECO:0000256" key="7">
    <source>
        <dbReference type="RuleBase" id="RU363032"/>
    </source>
</evidence>
<evidence type="ECO:0000256" key="2">
    <source>
        <dbReference type="ARBA" id="ARBA00022448"/>
    </source>
</evidence>
<evidence type="ECO:0000256" key="6">
    <source>
        <dbReference type="ARBA" id="ARBA00023136"/>
    </source>
</evidence>
<gene>
    <name evidence="9" type="ORF">PU630_01770</name>
</gene>
<evidence type="ECO:0000259" key="8">
    <source>
        <dbReference type="PROSITE" id="PS50928"/>
    </source>
</evidence>
<comment type="similarity">
    <text evidence="7">Belongs to the binding-protein-dependent transport system permease family.</text>
</comment>
<dbReference type="RefSeq" id="WP_275278641.1">
    <property type="nucleotide sequence ID" value="NZ_CP119108.1"/>
</dbReference>
<dbReference type="InterPro" id="IPR000515">
    <property type="entry name" value="MetI-like"/>
</dbReference>
<dbReference type="SUPFAM" id="SSF161098">
    <property type="entry name" value="MetI-like"/>
    <property type="match status" value="1"/>
</dbReference>
<accession>A0ABY8C0R1</accession>
<feature type="transmembrane region" description="Helical" evidence="7">
    <location>
        <begin position="133"/>
        <end position="156"/>
    </location>
</feature>
<dbReference type="PANTHER" id="PTHR43163">
    <property type="entry name" value="DIPEPTIDE TRANSPORT SYSTEM PERMEASE PROTEIN DPPB-RELATED"/>
    <property type="match status" value="1"/>
</dbReference>
<keyword evidence="5 7" id="KW-1133">Transmembrane helix</keyword>
<comment type="subcellular location">
    <subcellularLocation>
        <location evidence="1 7">Cell membrane</location>
        <topology evidence="1 7">Multi-pass membrane protein</topology>
    </subcellularLocation>
</comment>
<evidence type="ECO:0000313" key="9">
    <source>
        <dbReference type="EMBL" id="WEG09317.1"/>
    </source>
</evidence>
<reference evidence="9 10" key="1">
    <citation type="submission" date="2023-03" db="EMBL/GenBank/DDBJ databases">
        <title>Genome sequence of Microbacterium sp. KACC 23027.</title>
        <authorList>
            <person name="Kim S."/>
            <person name="Heo J."/>
            <person name="Kwon S.-W."/>
        </authorList>
    </citation>
    <scope>NUCLEOTIDE SEQUENCE [LARGE SCALE GENOMIC DNA]</scope>
    <source>
        <strain evidence="9 10">KACC 23027</strain>
    </source>
</reference>
<keyword evidence="2 7" id="KW-0813">Transport</keyword>
<organism evidence="9 10">
    <name type="scientific">Microbacterium horticulturae</name>
    <dbReference type="NCBI Taxonomy" id="3028316"/>
    <lineage>
        <taxon>Bacteria</taxon>
        <taxon>Bacillati</taxon>
        <taxon>Actinomycetota</taxon>
        <taxon>Actinomycetes</taxon>
        <taxon>Micrococcales</taxon>
        <taxon>Microbacteriaceae</taxon>
        <taxon>Microbacterium</taxon>
    </lineage>
</organism>
<dbReference type="Gene3D" id="1.10.3720.10">
    <property type="entry name" value="MetI-like"/>
    <property type="match status" value="1"/>
</dbReference>
<feature type="transmembrane region" description="Helical" evidence="7">
    <location>
        <begin position="238"/>
        <end position="260"/>
    </location>
</feature>
<proteinExistence type="inferred from homology"/>
<dbReference type="InterPro" id="IPR035906">
    <property type="entry name" value="MetI-like_sf"/>
</dbReference>
<dbReference type="Pfam" id="PF19300">
    <property type="entry name" value="BPD_transp_1_N"/>
    <property type="match status" value="1"/>
</dbReference>
<dbReference type="PANTHER" id="PTHR43163:SF6">
    <property type="entry name" value="DIPEPTIDE TRANSPORT SYSTEM PERMEASE PROTEIN DPPB-RELATED"/>
    <property type="match status" value="1"/>
</dbReference>
<feature type="transmembrane region" description="Helical" evidence="7">
    <location>
        <begin position="12"/>
        <end position="29"/>
    </location>
</feature>